<accession>A0A8J2SE29</accession>
<comment type="similarity">
    <text evidence="1 4">Belongs to the universal ribosomal protein uS15 family.</text>
</comment>
<dbReference type="GO" id="GO:0006412">
    <property type="term" value="P:translation"/>
    <property type="evidence" value="ECO:0007669"/>
    <property type="project" value="InterPro"/>
</dbReference>
<dbReference type="OrthoDB" id="441444at2759"/>
<dbReference type="GO" id="GO:0003735">
    <property type="term" value="F:structural constituent of ribosome"/>
    <property type="evidence" value="ECO:0007669"/>
    <property type="project" value="InterPro"/>
</dbReference>
<evidence type="ECO:0000313" key="5">
    <source>
        <dbReference type="EMBL" id="CAH0365791.1"/>
    </source>
</evidence>
<name>A0A8J2SE29_9STRA</name>
<keyword evidence="2 4" id="KW-0689">Ribosomal protein</keyword>
<dbReference type="Proteomes" id="UP000789595">
    <property type="component" value="Unassembled WGS sequence"/>
</dbReference>
<dbReference type="HAMAP" id="MF_01343_B">
    <property type="entry name" value="Ribosomal_uS15_B"/>
    <property type="match status" value="1"/>
</dbReference>
<dbReference type="Pfam" id="PF00312">
    <property type="entry name" value="Ribosomal_S15"/>
    <property type="match status" value="1"/>
</dbReference>
<comment type="caution">
    <text evidence="5">The sequence shown here is derived from an EMBL/GenBank/DDBJ whole genome shotgun (WGS) entry which is preliminary data.</text>
</comment>
<dbReference type="InterPro" id="IPR005290">
    <property type="entry name" value="Ribosomal_uS15_bac-type"/>
</dbReference>
<evidence type="ECO:0000256" key="1">
    <source>
        <dbReference type="ARBA" id="ARBA00008434"/>
    </source>
</evidence>
<evidence type="ECO:0000256" key="2">
    <source>
        <dbReference type="ARBA" id="ARBA00022980"/>
    </source>
</evidence>
<dbReference type="PANTHER" id="PTHR23321:SF26">
    <property type="entry name" value="SMALL RIBOSOMAL SUBUNIT PROTEIN US15M"/>
    <property type="match status" value="1"/>
</dbReference>
<proteinExistence type="inferred from homology"/>
<protein>
    <recommendedName>
        <fullName evidence="7">30S ribosomal protein S15</fullName>
    </recommendedName>
</protein>
<dbReference type="InterPro" id="IPR000589">
    <property type="entry name" value="Ribosomal_uS15"/>
</dbReference>
<organism evidence="5 6">
    <name type="scientific">Pelagomonas calceolata</name>
    <dbReference type="NCBI Taxonomy" id="35677"/>
    <lineage>
        <taxon>Eukaryota</taxon>
        <taxon>Sar</taxon>
        <taxon>Stramenopiles</taxon>
        <taxon>Ochrophyta</taxon>
        <taxon>Pelagophyceae</taxon>
        <taxon>Pelagomonadales</taxon>
        <taxon>Pelagomonadaceae</taxon>
        <taxon>Pelagomonas</taxon>
    </lineage>
</organism>
<dbReference type="GO" id="GO:0005840">
    <property type="term" value="C:ribosome"/>
    <property type="evidence" value="ECO:0007669"/>
    <property type="project" value="UniProtKB-KW"/>
</dbReference>
<reference evidence="5" key="1">
    <citation type="submission" date="2021-11" db="EMBL/GenBank/DDBJ databases">
        <authorList>
            <consortium name="Genoscope - CEA"/>
            <person name="William W."/>
        </authorList>
    </citation>
    <scope>NUCLEOTIDE SEQUENCE</scope>
</reference>
<evidence type="ECO:0008006" key="7">
    <source>
        <dbReference type="Google" id="ProtNLM"/>
    </source>
</evidence>
<gene>
    <name evidence="5" type="ORF">PECAL_1P22470</name>
</gene>
<dbReference type="EMBL" id="CAKKNE010000001">
    <property type="protein sequence ID" value="CAH0365791.1"/>
    <property type="molecule type" value="Genomic_DNA"/>
</dbReference>
<keyword evidence="3 4" id="KW-0687">Ribonucleoprotein</keyword>
<evidence type="ECO:0000313" key="6">
    <source>
        <dbReference type="Proteomes" id="UP000789595"/>
    </source>
</evidence>
<evidence type="ECO:0000256" key="4">
    <source>
        <dbReference type="RuleBase" id="RU003919"/>
    </source>
</evidence>
<dbReference type="SMART" id="SM01387">
    <property type="entry name" value="Ribosomal_S15"/>
    <property type="match status" value="1"/>
</dbReference>
<dbReference type="InterPro" id="IPR009068">
    <property type="entry name" value="uS15_NS1_RNA-bd_sf"/>
</dbReference>
<dbReference type="AlphaFoldDB" id="A0A8J2SE29"/>
<sequence>MLARTILATARSAPRAAAMARRRQLADTPQFRLLDPAFDASQMSEPVRRVLALQNASTADATKARSRAVAAAFRQHDADCGSTRVQVARLTVELEALAAHVAAHPKDKHSTRGYQLKISKRRRLLAYLKRRNPGDYDATLQALGLPTPKEGKKRRRARL</sequence>
<dbReference type="PANTHER" id="PTHR23321">
    <property type="entry name" value="RIBOSOMAL PROTEIN S15, BACTERIAL AND ORGANELLAR"/>
    <property type="match status" value="1"/>
</dbReference>
<keyword evidence="6" id="KW-1185">Reference proteome</keyword>
<evidence type="ECO:0000256" key="3">
    <source>
        <dbReference type="ARBA" id="ARBA00023274"/>
    </source>
</evidence>
<dbReference type="GO" id="GO:0005737">
    <property type="term" value="C:cytoplasm"/>
    <property type="evidence" value="ECO:0007669"/>
    <property type="project" value="UniProtKB-ARBA"/>
</dbReference>
<dbReference type="CDD" id="cd00353">
    <property type="entry name" value="Ribosomal_S15p_S13e"/>
    <property type="match status" value="1"/>
</dbReference>
<dbReference type="NCBIfam" id="TIGR00952">
    <property type="entry name" value="S15_bact"/>
    <property type="match status" value="1"/>
</dbReference>
<dbReference type="GO" id="GO:1990904">
    <property type="term" value="C:ribonucleoprotein complex"/>
    <property type="evidence" value="ECO:0007669"/>
    <property type="project" value="UniProtKB-KW"/>
</dbReference>
<dbReference type="SUPFAM" id="SSF47060">
    <property type="entry name" value="S15/NS1 RNA-binding domain"/>
    <property type="match status" value="1"/>
</dbReference>
<dbReference type="Gene3D" id="1.10.287.10">
    <property type="entry name" value="S15/NS1, RNA-binding"/>
    <property type="match status" value="1"/>
</dbReference>